<evidence type="ECO:0000256" key="3">
    <source>
        <dbReference type="ARBA" id="ARBA00022833"/>
    </source>
</evidence>
<dbReference type="InterPro" id="IPR039747">
    <property type="entry name" value="RPABC4"/>
</dbReference>
<proteinExistence type="inferred from homology"/>
<dbReference type="GO" id="GO:0003677">
    <property type="term" value="F:DNA binding"/>
    <property type="evidence" value="ECO:0007669"/>
    <property type="project" value="InterPro"/>
</dbReference>
<dbReference type="InterPro" id="IPR006591">
    <property type="entry name" value="RNAP_P/RPABC4"/>
</dbReference>
<keyword evidence="2" id="KW-0479">Metal-binding</keyword>
<evidence type="ECO:0000256" key="4">
    <source>
        <dbReference type="ARBA" id="ARBA00023242"/>
    </source>
</evidence>
<comment type="subcellular location">
    <subcellularLocation>
        <location evidence="1">Nucleus</location>
    </subcellularLocation>
</comment>
<dbReference type="GeneTree" id="ENSGT01150000289737"/>
<dbReference type="GO" id="GO:0005666">
    <property type="term" value="C:RNA polymerase III complex"/>
    <property type="evidence" value="ECO:0007669"/>
    <property type="project" value="TreeGrafter"/>
</dbReference>
<reference evidence="6" key="3">
    <citation type="submission" date="2025-09" db="UniProtKB">
        <authorList>
            <consortium name="Ensembl"/>
        </authorList>
    </citation>
    <scope>IDENTIFICATION</scope>
</reference>
<dbReference type="Pfam" id="PF03604">
    <property type="entry name" value="Zn_ribbon_RPAB4"/>
    <property type="match status" value="1"/>
</dbReference>
<dbReference type="Gene3D" id="2.20.28.30">
    <property type="entry name" value="RNA polymerase ii, chain L"/>
    <property type="match status" value="1"/>
</dbReference>
<name>A0A8C9CPV8_PHOSS</name>
<accession>A0A8C9CPV8</accession>
<dbReference type="SMART" id="SM00659">
    <property type="entry name" value="RPOLCX"/>
    <property type="match status" value="1"/>
</dbReference>
<keyword evidence="7" id="KW-1185">Reference proteome</keyword>
<comment type="similarity">
    <text evidence="5">Belongs to the archaeal Rpo12/eukaryotic RPC10 RNA polymerase subunit family.</text>
</comment>
<reference evidence="6" key="2">
    <citation type="submission" date="2025-08" db="UniProtKB">
        <authorList>
            <consortium name="Ensembl"/>
        </authorList>
    </citation>
    <scope>IDENTIFICATION</scope>
</reference>
<dbReference type="SUPFAM" id="SSF63393">
    <property type="entry name" value="RNA polymerase subunits"/>
    <property type="match status" value="1"/>
</dbReference>
<dbReference type="Proteomes" id="UP000694554">
    <property type="component" value="Chromosome 20"/>
</dbReference>
<evidence type="ECO:0000256" key="2">
    <source>
        <dbReference type="ARBA" id="ARBA00022723"/>
    </source>
</evidence>
<reference evidence="6" key="1">
    <citation type="submission" date="2019-08" db="EMBL/GenBank/DDBJ databases">
        <title>Phocoena sinus (Vaquita) genome, mPhoSin1, primary haplotype.</title>
        <authorList>
            <person name="Morin P."/>
            <person name="Mountcastle J."/>
            <person name="Fungtammasan C."/>
            <person name="Rhie A."/>
            <person name="Rojas-Bracho L."/>
            <person name="Smith C.R."/>
            <person name="Taylor B.L."/>
            <person name="Gulland F.M.D."/>
            <person name="Musser W."/>
            <person name="Houck M."/>
            <person name="Haase B."/>
            <person name="Paez S."/>
            <person name="Howe K."/>
            <person name="Torrance J."/>
            <person name="Formenti G."/>
            <person name="Phillippy A."/>
            <person name="Ryder O."/>
            <person name="Jarvis E.D."/>
            <person name="Fedrigo O."/>
        </authorList>
    </citation>
    <scope>NUCLEOTIDE SEQUENCE [LARGE SCALE GENOMIC DNA]</scope>
</reference>
<keyword evidence="4" id="KW-0539">Nucleus</keyword>
<dbReference type="PANTHER" id="PTHR12056:SF4">
    <property type="entry name" value="DNA-DIRECTED RNA POLYMERASES I, II, AND III SUBUNIT RPABC4"/>
    <property type="match status" value="1"/>
</dbReference>
<dbReference type="PANTHER" id="PTHR12056">
    <property type="entry name" value="DNA-DIRECTED RNA POLYMERASES I, II, AND III"/>
    <property type="match status" value="1"/>
</dbReference>
<dbReference type="GO" id="GO:0006351">
    <property type="term" value="P:DNA-templated transcription"/>
    <property type="evidence" value="ECO:0007669"/>
    <property type="project" value="InterPro"/>
</dbReference>
<protein>
    <submittedName>
        <fullName evidence="6">Uncharacterized protein</fullName>
    </submittedName>
</protein>
<dbReference type="AlphaFoldDB" id="A0A8C9CPV8"/>
<evidence type="ECO:0000313" key="7">
    <source>
        <dbReference type="Proteomes" id="UP000694554"/>
    </source>
</evidence>
<dbReference type="InterPro" id="IPR029040">
    <property type="entry name" value="RPABC4/Spt4"/>
</dbReference>
<dbReference type="GO" id="GO:0005665">
    <property type="term" value="C:RNA polymerase II, core complex"/>
    <property type="evidence" value="ECO:0007669"/>
    <property type="project" value="TreeGrafter"/>
</dbReference>
<dbReference type="GO" id="GO:0005736">
    <property type="term" value="C:RNA polymerase I complex"/>
    <property type="evidence" value="ECO:0007669"/>
    <property type="project" value="TreeGrafter"/>
</dbReference>
<sequence length="82" mass="9340">MAGAEASWDLSGSTDEKFLPTRWGLVTDTEKDTQPPKQQLMIHFNGECHTGNEKKSRNPIRYRNCGHRITYKKRTGLVGFDS</sequence>
<evidence type="ECO:0000256" key="5">
    <source>
        <dbReference type="ARBA" id="ARBA00025770"/>
    </source>
</evidence>
<evidence type="ECO:0000313" key="6">
    <source>
        <dbReference type="Ensembl" id="ENSPSNP00000027679.1"/>
    </source>
</evidence>
<organism evidence="6 7">
    <name type="scientific">Phocoena sinus</name>
    <name type="common">Vaquita</name>
    <dbReference type="NCBI Taxonomy" id="42100"/>
    <lineage>
        <taxon>Eukaryota</taxon>
        <taxon>Metazoa</taxon>
        <taxon>Chordata</taxon>
        <taxon>Craniata</taxon>
        <taxon>Vertebrata</taxon>
        <taxon>Euteleostomi</taxon>
        <taxon>Mammalia</taxon>
        <taxon>Eutheria</taxon>
        <taxon>Laurasiatheria</taxon>
        <taxon>Artiodactyla</taxon>
        <taxon>Whippomorpha</taxon>
        <taxon>Cetacea</taxon>
        <taxon>Odontoceti</taxon>
        <taxon>Phocoenidae</taxon>
        <taxon>Phocoena</taxon>
    </lineage>
</organism>
<keyword evidence="3" id="KW-0862">Zinc</keyword>
<dbReference type="Ensembl" id="ENSPSNT00000031099.1">
    <property type="protein sequence ID" value="ENSPSNP00000027679.1"/>
    <property type="gene ID" value="ENSPSNG00000020122.1"/>
</dbReference>
<evidence type="ECO:0000256" key="1">
    <source>
        <dbReference type="ARBA" id="ARBA00004123"/>
    </source>
</evidence>
<dbReference type="GO" id="GO:0003899">
    <property type="term" value="F:DNA-directed RNA polymerase activity"/>
    <property type="evidence" value="ECO:0007669"/>
    <property type="project" value="InterPro"/>
</dbReference>
<dbReference type="GO" id="GO:0008270">
    <property type="term" value="F:zinc ion binding"/>
    <property type="evidence" value="ECO:0007669"/>
    <property type="project" value="InterPro"/>
</dbReference>